<sequence>MHVLINFHGCSQQNCCSYHFDILSIKIIGYQFLHLARIFNTPYFCKFPLT</sequence>
<keyword evidence="2" id="KW-1185">Reference proteome</keyword>
<dbReference type="AlphaFoldDB" id="A0AAD2D927"/>
<proteinExistence type="predicted"/>
<comment type="caution">
    <text evidence="1">The sequence shown here is derived from an EMBL/GenBank/DDBJ whole genome shotgun (WGS) entry which is preliminary data.</text>
</comment>
<gene>
    <name evidence="1" type="ORF">ECRASSUSDP1_LOCUS25419</name>
</gene>
<accession>A0AAD2D927</accession>
<reference evidence="1" key="1">
    <citation type="submission" date="2023-07" db="EMBL/GenBank/DDBJ databases">
        <authorList>
            <consortium name="AG Swart"/>
            <person name="Singh M."/>
            <person name="Singh A."/>
            <person name="Seah K."/>
            <person name="Emmerich C."/>
        </authorList>
    </citation>
    <scope>NUCLEOTIDE SEQUENCE</scope>
    <source>
        <strain evidence="1">DP1</strain>
    </source>
</reference>
<protein>
    <submittedName>
        <fullName evidence="1">Uncharacterized protein</fullName>
    </submittedName>
</protein>
<name>A0AAD2D927_EUPCR</name>
<organism evidence="1 2">
    <name type="scientific">Euplotes crassus</name>
    <dbReference type="NCBI Taxonomy" id="5936"/>
    <lineage>
        <taxon>Eukaryota</taxon>
        <taxon>Sar</taxon>
        <taxon>Alveolata</taxon>
        <taxon>Ciliophora</taxon>
        <taxon>Intramacronucleata</taxon>
        <taxon>Spirotrichea</taxon>
        <taxon>Hypotrichia</taxon>
        <taxon>Euplotida</taxon>
        <taxon>Euplotidae</taxon>
        <taxon>Moneuplotes</taxon>
    </lineage>
</organism>
<evidence type="ECO:0000313" key="2">
    <source>
        <dbReference type="Proteomes" id="UP001295684"/>
    </source>
</evidence>
<evidence type="ECO:0000313" key="1">
    <source>
        <dbReference type="EMBL" id="CAI2383903.1"/>
    </source>
</evidence>
<dbReference type="Proteomes" id="UP001295684">
    <property type="component" value="Unassembled WGS sequence"/>
</dbReference>
<dbReference type="EMBL" id="CAMPGE010026210">
    <property type="protein sequence ID" value="CAI2383903.1"/>
    <property type="molecule type" value="Genomic_DNA"/>
</dbReference>